<organism evidence="6 7">
    <name type="scientific">Glutamicibacter creatinolyticus</name>
    <dbReference type="NCBI Taxonomy" id="162496"/>
    <lineage>
        <taxon>Bacteria</taxon>
        <taxon>Bacillati</taxon>
        <taxon>Actinomycetota</taxon>
        <taxon>Actinomycetes</taxon>
        <taxon>Micrococcales</taxon>
        <taxon>Micrococcaceae</taxon>
        <taxon>Glutamicibacter</taxon>
    </lineage>
</organism>
<proteinExistence type="predicted"/>
<dbReference type="PANTHER" id="PTHR30055:SF148">
    <property type="entry name" value="TETR-FAMILY TRANSCRIPTIONAL REGULATOR"/>
    <property type="match status" value="1"/>
</dbReference>
<keyword evidence="3" id="KW-0804">Transcription</keyword>
<dbReference type="SUPFAM" id="SSF46689">
    <property type="entry name" value="Homeodomain-like"/>
    <property type="match status" value="1"/>
</dbReference>
<evidence type="ECO:0000259" key="5">
    <source>
        <dbReference type="PROSITE" id="PS50977"/>
    </source>
</evidence>
<dbReference type="GO" id="GO:0032259">
    <property type="term" value="P:methylation"/>
    <property type="evidence" value="ECO:0007669"/>
    <property type="project" value="UniProtKB-KW"/>
</dbReference>
<dbReference type="InterPro" id="IPR009057">
    <property type="entry name" value="Homeodomain-like_sf"/>
</dbReference>
<dbReference type="InterPro" id="IPR050109">
    <property type="entry name" value="HTH-type_TetR-like_transc_reg"/>
</dbReference>
<dbReference type="Pfam" id="PF00440">
    <property type="entry name" value="TetR_N"/>
    <property type="match status" value="1"/>
</dbReference>
<reference evidence="6 7" key="1">
    <citation type="submission" date="2018-12" db="EMBL/GenBank/DDBJ databases">
        <title>Complete Genome Sequence of Glutamicibacter creatinolyticus strain LGCM259,isolated from an abscess of a 12-year-old mare in Italy.</title>
        <authorList>
            <person name="Santos R.G."/>
            <person name="Silva A.L."/>
            <person name="Seyffert N."/>
            <person name="Castro T.L.P."/>
            <person name="Attili A.R."/>
            <person name="Rifici C."/>
            <person name="Mazzullo G."/>
            <person name="Brenig B."/>
            <person name="Venanzi F."/>
            <person name="Azevedo V."/>
        </authorList>
    </citation>
    <scope>NUCLEOTIDE SEQUENCE [LARGE SCALE GENOMIC DNA]</scope>
    <source>
        <strain evidence="6 7">LGCM 259</strain>
    </source>
</reference>
<gene>
    <name evidence="6" type="ORF">GcLGCM259_2566</name>
</gene>
<name>A0A5B7WYN2_9MICC</name>
<keyword evidence="7" id="KW-1185">Reference proteome</keyword>
<evidence type="ECO:0000256" key="3">
    <source>
        <dbReference type="ARBA" id="ARBA00023163"/>
    </source>
</evidence>
<dbReference type="InterPro" id="IPR036271">
    <property type="entry name" value="Tet_transcr_reg_TetR-rel_C_sf"/>
</dbReference>
<protein>
    <submittedName>
        <fullName evidence="6">Dual-specificity RNA methyltransferase RlmN</fullName>
    </submittedName>
</protein>
<keyword evidence="1" id="KW-0805">Transcription regulation</keyword>
<dbReference type="PROSITE" id="PS50977">
    <property type="entry name" value="HTH_TETR_2"/>
    <property type="match status" value="1"/>
</dbReference>
<evidence type="ECO:0000256" key="1">
    <source>
        <dbReference type="ARBA" id="ARBA00023015"/>
    </source>
</evidence>
<dbReference type="AlphaFoldDB" id="A0A5B7WYN2"/>
<dbReference type="InterPro" id="IPR011075">
    <property type="entry name" value="TetR_C"/>
</dbReference>
<keyword evidence="6" id="KW-0489">Methyltransferase</keyword>
<dbReference type="KEGG" id="gcr:GcLGCM259_2566"/>
<dbReference type="Pfam" id="PF16859">
    <property type="entry name" value="TetR_C_11"/>
    <property type="match status" value="1"/>
</dbReference>
<dbReference type="Proteomes" id="UP000307000">
    <property type="component" value="Chromosome"/>
</dbReference>
<dbReference type="GO" id="GO:0008168">
    <property type="term" value="F:methyltransferase activity"/>
    <property type="evidence" value="ECO:0007669"/>
    <property type="project" value="UniProtKB-KW"/>
</dbReference>
<feature type="DNA-binding region" description="H-T-H motif" evidence="4">
    <location>
        <begin position="11"/>
        <end position="30"/>
    </location>
</feature>
<keyword evidence="2 4" id="KW-0238">DNA-binding</keyword>
<sequence length="169" mass="18796">MLAEQGFAQFTMDEVAARIGASKATVYRRWSSRTELLAAAISSLEWNTAAPDTGSLREDLIQLTAIWFAQDPMRDAIFVNLLAALPSDEQLHELYMANIATPRAHLVQTVVEQARARGELGAQSSTQSTRGILPAMVFHRLVVERRPVDRAYVESVVDEVILPAMHHQK</sequence>
<dbReference type="GO" id="GO:0003700">
    <property type="term" value="F:DNA-binding transcription factor activity"/>
    <property type="evidence" value="ECO:0007669"/>
    <property type="project" value="TreeGrafter"/>
</dbReference>
<feature type="domain" description="HTH tetR-type" evidence="5">
    <location>
        <begin position="1"/>
        <end position="48"/>
    </location>
</feature>
<dbReference type="Gene3D" id="1.10.357.10">
    <property type="entry name" value="Tetracycline Repressor, domain 2"/>
    <property type="match status" value="1"/>
</dbReference>
<evidence type="ECO:0000313" key="6">
    <source>
        <dbReference type="EMBL" id="QCY48273.1"/>
    </source>
</evidence>
<evidence type="ECO:0000256" key="4">
    <source>
        <dbReference type="PROSITE-ProRule" id="PRU00335"/>
    </source>
</evidence>
<keyword evidence="6" id="KW-0808">Transferase</keyword>
<dbReference type="Gene3D" id="1.10.10.60">
    <property type="entry name" value="Homeodomain-like"/>
    <property type="match status" value="1"/>
</dbReference>
<dbReference type="SUPFAM" id="SSF48498">
    <property type="entry name" value="Tetracyclin repressor-like, C-terminal domain"/>
    <property type="match status" value="1"/>
</dbReference>
<dbReference type="PANTHER" id="PTHR30055">
    <property type="entry name" value="HTH-TYPE TRANSCRIPTIONAL REGULATOR RUTR"/>
    <property type="match status" value="1"/>
</dbReference>
<accession>A0A5B7WYN2</accession>
<evidence type="ECO:0000256" key="2">
    <source>
        <dbReference type="ARBA" id="ARBA00023125"/>
    </source>
</evidence>
<evidence type="ECO:0000313" key="7">
    <source>
        <dbReference type="Proteomes" id="UP000307000"/>
    </source>
</evidence>
<dbReference type="EMBL" id="CP034412">
    <property type="protein sequence ID" value="QCY48273.1"/>
    <property type="molecule type" value="Genomic_DNA"/>
</dbReference>
<dbReference type="InterPro" id="IPR001647">
    <property type="entry name" value="HTH_TetR"/>
</dbReference>
<dbReference type="GO" id="GO:0000976">
    <property type="term" value="F:transcription cis-regulatory region binding"/>
    <property type="evidence" value="ECO:0007669"/>
    <property type="project" value="TreeGrafter"/>
</dbReference>